<evidence type="ECO:0000256" key="1">
    <source>
        <dbReference type="SAM" id="Phobius"/>
    </source>
</evidence>
<proteinExistence type="predicted"/>
<keyword evidence="1" id="KW-0472">Membrane</keyword>
<reference evidence="2" key="1">
    <citation type="journal article" date="2021" name="Proc. Natl. Acad. Sci. U.S.A.">
        <title>A Catalog of Tens of Thousands of Viruses from Human Metagenomes Reveals Hidden Associations with Chronic Diseases.</title>
        <authorList>
            <person name="Tisza M.J."/>
            <person name="Buck C.B."/>
        </authorList>
    </citation>
    <scope>NUCLEOTIDE SEQUENCE</scope>
    <source>
        <strain evidence="2">CtCoW18</strain>
    </source>
</reference>
<feature type="transmembrane region" description="Helical" evidence="1">
    <location>
        <begin position="21"/>
        <end position="41"/>
    </location>
</feature>
<accession>A0A8S5NPS6</accession>
<keyword evidence="1" id="KW-0812">Transmembrane</keyword>
<evidence type="ECO:0000313" key="2">
    <source>
        <dbReference type="EMBL" id="DAD96742.1"/>
    </source>
</evidence>
<protein>
    <submittedName>
        <fullName evidence="2">Uncharacterized protein</fullName>
    </submittedName>
</protein>
<name>A0A8S5NPS6_9VIRU</name>
<organism evidence="2">
    <name type="scientific">Microviridae sp. ctCoW18</name>
    <dbReference type="NCBI Taxonomy" id="2826730"/>
    <lineage>
        <taxon>Viruses</taxon>
        <taxon>Monodnaviria</taxon>
        <taxon>Sangervirae</taxon>
        <taxon>Phixviricota</taxon>
        <taxon>Malgrandaviricetes</taxon>
        <taxon>Petitvirales</taxon>
        <taxon>Microviridae</taxon>
    </lineage>
</organism>
<sequence length="42" mass="5006">MQGFRFPLHPPFLFSFRKMTACSPLAYYFFLLFLCVSKNILL</sequence>
<keyword evidence="1" id="KW-1133">Transmembrane helix</keyword>
<dbReference type="EMBL" id="BK015223">
    <property type="protein sequence ID" value="DAD96742.1"/>
    <property type="molecule type" value="Genomic_DNA"/>
</dbReference>